<evidence type="ECO:0000256" key="1">
    <source>
        <dbReference type="SAM" id="MobiDB-lite"/>
    </source>
</evidence>
<reference evidence="2 3" key="1">
    <citation type="journal article" date="2019" name="Int. J. Syst. Evol. Microbiol.">
        <title>The Global Catalogue of Microorganisms (GCM) 10K type strain sequencing project: providing services to taxonomists for standard genome sequencing and annotation.</title>
        <authorList>
            <consortium name="The Broad Institute Genomics Platform"/>
            <consortium name="The Broad Institute Genome Sequencing Center for Infectious Disease"/>
            <person name="Wu L."/>
            <person name="Ma J."/>
        </authorList>
    </citation>
    <scope>NUCLEOTIDE SEQUENCE [LARGE SCALE GENOMIC DNA]</scope>
    <source>
        <strain evidence="2 3">Y73</strain>
    </source>
</reference>
<dbReference type="Proteomes" id="UP001596333">
    <property type="component" value="Unassembled WGS sequence"/>
</dbReference>
<name>A0ABD5UDN9_9EURY</name>
<proteinExistence type="predicted"/>
<gene>
    <name evidence="2" type="ORF">ACFQEY_00820</name>
</gene>
<keyword evidence="3" id="KW-1185">Reference proteome</keyword>
<sequence>MFDLFKDNNSEPVNRGIDEEFSFEFDSRDARSEAVDWDGAVSSEELAKDPETVDTEEGEVVSLGKFANDETVLELGADTIELSLSEIETHSSFFHPDEIEELSREKHHTNESQKDSIDKVEEALNDPEYPNTRRELWNQLAKDEGKFGLGQEEDLTEAEKDAKTVEALERRGIDASPSHPENKQVQEMSGSELKEVMQNALGDSEPQEEELSEPETPEEIEEPEINSPEVDEFSEGARAWEELGGVWSDFASDLEASSEVPDTEVTTLSDGSKLIKTSYDDLKVELWEMDSKNDKKSKILDKSGSVLKAIIAPGESYD</sequence>
<feature type="region of interest" description="Disordered" evidence="1">
    <location>
        <begin position="168"/>
        <end position="231"/>
    </location>
</feature>
<dbReference type="AlphaFoldDB" id="A0ABD5UDN9"/>
<feature type="region of interest" description="Disordered" evidence="1">
    <location>
        <begin position="34"/>
        <end position="58"/>
    </location>
</feature>
<accession>A0ABD5UDN9</accession>
<organism evidence="2 3">
    <name type="scientific">Halorubrum trueperi</name>
    <dbReference type="NCBI Taxonomy" id="2004704"/>
    <lineage>
        <taxon>Archaea</taxon>
        <taxon>Methanobacteriati</taxon>
        <taxon>Methanobacteriota</taxon>
        <taxon>Stenosarchaea group</taxon>
        <taxon>Halobacteria</taxon>
        <taxon>Halobacteriales</taxon>
        <taxon>Haloferacaceae</taxon>
        <taxon>Halorubrum</taxon>
    </lineage>
</organism>
<comment type="caution">
    <text evidence="2">The sequence shown here is derived from an EMBL/GenBank/DDBJ whole genome shotgun (WGS) entry which is preliminary data.</text>
</comment>
<dbReference type="EMBL" id="JBHSXI010000001">
    <property type="protein sequence ID" value="MFC6887600.1"/>
    <property type="molecule type" value="Genomic_DNA"/>
</dbReference>
<feature type="region of interest" description="Disordered" evidence="1">
    <location>
        <begin position="102"/>
        <end position="131"/>
    </location>
</feature>
<feature type="compositionally biased region" description="Basic and acidic residues" evidence="1">
    <location>
        <begin position="102"/>
        <end position="122"/>
    </location>
</feature>
<feature type="compositionally biased region" description="Acidic residues" evidence="1">
    <location>
        <begin position="205"/>
        <end position="231"/>
    </location>
</feature>
<evidence type="ECO:0000313" key="2">
    <source>
        <dbReference type="EMBL" id="MFC6887600.1"/>
    </source>
</evidence>
<evidence type="ECO:0000313" key="3">
    <source>
        <dbReference type="Proteomes" id="UP001596333"/>
    </source>
</evidence>
<dbReference type="RefSeq" id="WP_379763823.1">
    <property type="nucleotide sequence ID" value="NZ_JBHSXI010000001.1"/>
</dbReference>
<protein>
    <submittedName>
        <fullName evidence="2">Uncharacterized protein</fullName>
    </submittedName>
</protein>